<evidence type="ECO:0000313" key="1">
    <source>
        <dbReference type="EMBL" id="GMH19158.1"/>
    </source>
</evidence>
<dbReference type="EMBL" id="BSYO01000020">
    <property type="protein sequence ID" value="GMH19158.1"/>
    <property type="molecule type" value="Genomic_DNA"/>
</dbReference>
<gene>
    <name evidence="1" type="ORF">Nepgr_020999</name>
</gene>
<dbReference type="Proteomes" id="UP001279734">
    <property type="component" value="Unassembled WGS sequence"/>
</dbReference>
<protein>
    <submittedName>
        <fullName evidence="1">Uncharacterized protein</fullName>
    </submittedName>
</protein>
<comment type="caution">
    <text evidence="1">The sequence shown here is derived from an EMBL/GenBank/DDBJ whole genome shotgun (WGS) entry which is preliminary data.</text>
</comment>
<reference evidence="1" key="1">
    <citation type="submission" date="2023-05" db="EMBL/GenBank/DDBJ databases">
        <title>Nepenthes gracilis genome sequencing.</title>
        <authorList>
            <person name="Fukushima K."/>
        </authorList>
    </citation>
    <scope>NUCLEOTIDE SEQUENCE</scope>
    <source>
        <strain evidence="1">SING2019-196</strain>
    </source>
</reference>
<keyword evidence="2" id="KW-1185">Reference proteome</keyword>
<name>A0AAD3SW43_NEPGR</name>
<dbReference type="AlphaFoldDB" id="A0AAD3SW43"/>
<accession>A0AAD3SW43</accession>
<sequence length="125" mass="14167">MSVAAFVLRMVPRRINRPCLQECGKIYASLDAIGVTAMALRYCKERICPDWMNIPASSSHPSPGGHPDRVSTPISSSKIFLNEDEKLNDIFKIGIYQRRVWIGHLQQEVRSLSQNRINAKVLEET</sequence>
<proteinExistence type="predicted"/>
<evidence type="ECO:0000313" key="2">
    <source>
        <dbReference type="Proteomes" id="UP001279734"/>
    </source>
</evidence>
<organism evidence="1 2">
    <name type="scientific">Nepenthes gracilis</name>
    <name type="common">Slender pitcher plant</name>
    <dbReference type="NCBI Taxonomy" id="150966"/>
    <lineage>
        <taxon>Eukaryota</taxon>
        <taxon>Viridiplantae</taxon>
        <taxon>Streptophyta</taxon>
        <taxon>Embryophyta</taxon>
        <taxon>Tracheophyta</taxon>
        <taxon>Spermatophyta</taxon>
        <taxon>Magnoliopsida</taxon>
        <taxon>eudicotyledons</taxon>
        <taxon>Gunneridae</taxon>
        <taxon>Pentapetalae</taxon>
        <taxon>Caryophyllales</taxon>
        <taxon>Nepenthaceae</taxon>
        <taxon>Nepenthes</taxon>
    </lineage>
</organism>